<feature type="region of interest" description="Disordered" evidence="5">
    <location>
        <begin position="1"/>
        <end position="24"/>
    </location>
</feature>
<feature type="transmembrane region" description="Helical" evidence="6">
    <location>
        <begin position="419"/>
        <end position="440"/>
    </location>
</feature>
<evidence type="ECO:0000313" key="9">
    <source>
        <dbReference type="Proteomes" id="UP000184073"/>
    </source>
</evidence>
<evidence type="ECO:0000256" key="5">
    <source>
        <dbReference type="SAM" id="MobiDB-lite"/>
    </source>
</evidence>
<dbReference type="AlphaFoldDB" id="A0A1L9P600"/>
<evidence type="ECO:0000256" key="6">
    <source>
        <dbReference type="SAM" id="Phobius"/>
    </source>
</evidence>
<dbReference type="SUPFAM" id="SSF103473">
    <property type="entry name" value="MFS general substrate transporter"/>
    <property type="match status" value="1"/>
</dbReference>
<dbReference type="PRINTS" id="PR01036">
    <property type="entry name" value="TCRTETB"/>
</dbReference>
<dbReference type="InterPro" id="IPR036259">
    <property type="entry name" value="MFS_trans_sf"/>
</dbReference>
<feature type="transmembrane region" description="Helical" evidence="6">
    <location>
        <begin position="129"/>
        <end position="154"/>
    </location>
</feature>
<evidence type="ECO:0000256" key="4">
    <source>
        <dbReference type="ARBA" id="ARBA00023136"/>
    </source>
</evidence>
<protein>
    <recommendedName>
        <fullName evidence="7">Major facilitator superfamily (MFS) profile domain-containing protein</fullName>
    </recommendedName>
</protein>
<evidence type="ECO:0000259" key="7">
    <source>
        <dbReference type="PROSITE" id="PS50850"/>
    </source>
</evidence>
<dbReference type="VEuPathDB" id="FungiDB:ASPVEDRAFT_36297"/>
<feature type="transmembrane region" description="Helical" evidence="6">
    <location>
        <begin position="161"/>
        <end position="184"/>
    </location>
</feature>
<sequence>MSKVNQNMDAQGQKECDFEASSTSPPPVQHLHGLRLWIVGFGLLLALFLPSLEVSIVSTSLVTISDDLHGFDQSSWVITSYLLTYCGFLMIWSKCGDIFSVKSSLLCSLFFFIAFSGGCGGAQTLNQLIVFRALQGIGAAGVYTLTLFSLLRLVPQSKYDLIASVAAAIMSLGLAIGPLLGGAINISDQWRWVFLLNLPAGAFAWLILCIYMPSSYPDIRPSQSEAKLLRSKVNTFLENQKIFFRRVDFLGAFLVLAASMFLIAALQEGNLEYEWSSALIVSFIVVSGVLWLAFLAWEWLVSRHDWKIQPMLPWRLAQNRVFIGVALGFLLTGVPVTTAIIELPQRNQTVNESSPIGAGVKLLAYALSHPIGTILCSSLAGRLKVPFVHICIVGLILQTVGFFLLSTTPTTIAFWNGQMGYTVLAGLGAGMSVAAVYIMVPLVVDGEDQSIGLGTGLQLRMLGGALGVAIATSILNAHLKSRLGGVLDGEQLDVVLDSAQAVGLLPGDVQVQVRRVFGEAYNMQMKAVGGFSAAQVLPAVLMWKRKQVRLLKDGK</sequence>
<dbReference type="PANTHER" id="PTHR23501">
    <property type="entry name" value="MAJOR FACILITATOR SUPERFAMILY"/>
    <property type="match status" value="1"/>
</dbReference>
<proteinExistence type="predicted"/>
<comment type="subcellular location">
    <subcellularLocation>
        <location evidence="1">Membrane</location>
        <topology evidence="1">Multi-pass membrane protein</topology>
    </subcellularLocation>
</comment>
<accession>A0A1L9P600</accession>
<dbReference type="Gene3D" id="1.20.1720.10">
    <property type="entry name" value="Multidrug resistance protein D"/>
    <property type="match status" value="1"/>
</dbReference>
<evidence type="ECO:0000256" key="2">
    <source>
        <dbReference type="ARBA" id="ARBA00022692"/>
    </source>
</evidence>
<dbReference type="PANTHER" id="PTHR23501:SF43">
    <property type="entry name" value="MULTIDRUG TRANSPORTER, PUTATIVE (AFU_ORTHOLOGUE AFUA_6G03040)-RELATED"/>
    <property type="match status" value="1"/>
</dbReference>
<dbReference type="GO" id="GO:0005886">
    <property type="term" value="C:plasma membrane"/>
    <property type="evidence" value="ECO:0007669"/>
    <property type="project" value="TreeGrafter"/>
</dbReference>
<keyword evidence="9" id="KW-1185">Reference proteome</keyword>
<feature type="transmembrane region" description="Helical" evidence="6">
    <location>
        <begin position="190"/>
        <end position="211"/>
    </location>
</feature>
<dbReference type="STRING" id="1036611.A0A1L9P600"/>
<feature type="transmembrane region" description="Helical" evidence="6">
    <location>
        <begin position="387"/>
        <end position="407"/>
    </location>
</feature>
<evidence type="ECO:0000313" key="8">
    <source>
        <dbReference type="EMBL" id="OJI96912.1"/>
    </source>
</evidence>
<dbReference type="GO" id="GO:0022857">
    <property type="term" value="F:transmembrane transporter activity"/>
    <property type="evidence" value="ECO:0007669"/>
    <property type="project" value="InterPro"/>
</dbReference>
<dbReference type="GeneID" id="63726691"/>
<dbReference type="EMBL" id="KV878125">
    <property type="protein sequence ID" value="OJI96912.1"/>
    <property type="molecule type" value="Genomic_DNA"/>
</dbReference>
<dbReference type="Proteomes" id="UP000184073">
    <property type="component" value="Unassembled WGS sequence"/>
</dbReference>
<gene>
    <name evidence="8" type="ORF">ASPVEDRAFT_36297</name>
</gene>
<dbReference type="Pfam" id="PF07690">
    <property type="entry name" value="MFS_1"/>
    <property type="match status" value="1"/>
</dbReference>
<keyword evidence="4 6" id="KW-0472">Membrane</keyword>
<feature type="transmembrane region" description="Helical" evidence="6">
    <location>
        <begin position="247"/>
        <end position="266"/>
    </location>
</feature>
<evidence type="ECO:0000256" key="1">
    <source>
        <dbReference type="ARBA" id="ARBA00004141"/>
    </source>
</evidence>
<organism evidence="8 9">
    <name type="scientific">Aspergillus versicolor CBS 583.65</name>
    <dbReference type="NCBI Taxonomy" id="1036611"/>
    <lineage>
        <taxon>Eukaryota</taxon>
        <taxon>Fungi</taxon>
        <taxon>Dikarya</taxon>
        <taxon>Ascomycota</taxon>
        <taxon>Pezizomycotina</taxon>
        <taxon>Eurotiomycetes</taxon>
        <taxon>Eurotiomycetidae</taxon>
        <taxon>Eurotiales</taxon>
        <taxon>Aspergillaceae</taxon>
        <taxon>Aspergillus</taxon>
        <taxon>Aspergillus subgen. Nidulantes</taxon>
    </lineage>
</organism>
<feature type="transmembrane region" description="Helical" evidence="6">
    <location>
        <begin position="321"/>
        <end position="342"/>
    </location>
</feature>
<name>A0A1L9P600_ASPVE</name>
<feature type="domain" description="Major facilitator superfamily (MFS) profile" evidence="7">
    <location>
        <begin position="39"/>
        <end position="547"/>
    </location>
</feature>
<dbReference type="PROSITE" id="PS50850">
    <property type="entry name" value="MFS"/>
    <property type="match status" value="1"/>
</dbReference>
<reference evidence="9" key="1">
    <citation type="journal article" date="2017" name="Genome Biol.">
        <title>Comparative genomics reveals high biological diversity and specific adaptations in the industrially and medically important fungal genus Aspergillus.</title>
        <authorList>
            <person name="de Vries R.P."/>
            <person name="Riley R."/>
            <person name="Wiebenga A."/>
            <person name="Aguilar-Osorio G."/>
            <person name="Amillis S."/>
            <person name="Uchima C.A."/>
            <person name="Anderluh G."/>
            <person name="Asadollahi M."/>
            <person name="Askin M."/>
            <person name="Barry K."/>
            <person name="Battaglia E."/>
            <person name="Bayram O."/>
            <person name="Benocci T."/>
            <person name="Braus-Stromeyer S.A."/>
            <person name="Caldana C."/>
            <person name="Canovas D."/>
            <person name="Cerqueira G.C."/>
            <person name="Chen F."/>
            <person name="Chen W."/>
            <person name="Choi C."/>
            <person name="Clum A."/>
            <person name="Dos Santos R.A."/>
            <person name="Damasio A.R."/>
            <person name="Diallinas G."/>
            <person name="Emri T."/>
            <person name="Fekete E."/>
            <person name="Flipphi M."/>
            <person name="Freyberg S."/>
            <person name="Gallo A."/>
            <person name="Gournas C."/>
            <person name="Habgood R."/>
            <person name="Hainaut M."/>
            <person name="Harispe M.L."/>
            <person name="Henrissat B."/>
            <person name="Hilden K.S."/>
            <person name="Hope R."/>
            <person name="Hossain A."/>
            <person name="Karabika E."/>
            <person name="Karaffa L."/>
            <person name="Karanyi Z."/>
            <person name="Krasevec N."/>
            <person name="Kuo A."/>
            <person name="Kusch H."/>
            <person name="LaButti K."/>
            <person name="Lagendijk E.L."/>
            <person name="Lapidus A."/>
            <person name="Levasseur A."/>
            <person name="Lindquist E."/>
            <person name="Lipzen A."/>
            <person name="Logrieco A.F."/>
            <person name="MacCabe A."/>
            <person name="Maekelae M.R."/>
            <person name="Malavazi I."/>
            <person name="Melin P."/>
            <person name="Meyer V."/>
            <person name="Mielnichuk N."/>
            <person name="Miskei M."/>
            <person name="Molnar A.P."/>
            <person name="Mule G."/>
            <person name="Ngan C.Y."/>
            <person name="Orejas M."/>
            <person name="Orosz E."/>
            <person name="Ouedraogo J.P."/>
            <person name="Overkamp K.M."/>
            <person name="Park H.-S."/>
            <person name="Perrone G."/>
            <person name="Piumi F."/>
            <person name="Punt P.J."/>
            <person name="Ram A.F."/>
            <person name="Ramon A."/>
            <person name="Rauscher S."/>
            <person name="Record E."/>
            <person name="Riano-Pachon D.M."/>
            <person name="Robert V."/>
            <person name="Roehrig J."/>
            <person name="Ruller R."/>
            <person name="Salamov A."/>
            <person name="Salih N.S."/>
            <person name="Samson R.A."/>
            <person name="Sandor E."/>
            <person name="Sanguinetti M."/>
            <person name="Schuetze T."/>
            <person name="Sepcic K."/>
            <person name="Shelest E."/>
            <person name="Sherlock G."/>
            <person name="Sophianopoulou V."/>
            <person name="Squina F.M."/>
            <person name="Sun H."/>
            <person name="Susca A."/>
            <person name="Todd R.B."/>
            <person name="Tsang A."/>
            <person name="Unkles S.E."/>
            <person name="van de Wiele N."/>
            <person name="van Rossen-Uffink D."/>
            <person name="Oliveira J.V."/>
            <person name="Vesth T.C."/>
            <person name="Visser J."/>
            <person name="Yu J.-H."/>
            <person name="Zhou M."/>
            <person name="Andersen M.R."/>
            <person name="Archer D.B."/>
            <person name="Baker S.E."/>
            <person name="Benoit I."/>
            <person name="Brakhage A.A."/>
            <person name="Braus G.H."/>
            <person name="Fischer R."/>
            <person name="Frisvad J.C."/>
            <person name="Goldman G.H."/>
            <person name="Houbraken J."/>
            <person name="Oakley B."/>
            <person name="Pocsi I."/>
            <person name="Scazzocchio C."/>
            <person name="Seiboth B."/>
            <person name="vanKuyk P.A."/>
            <person name="Wortman J."/>
            <person name="Dyer P.S."/>
            <person name="Grigoriev I.V."/>
        </authorList>
    </citation>
    <scope>NUCLEOTIDE SEQUENCE [LARGE SCALE GENOMIC DNA]</scope>
    <source>
        <strain evidence="9">CBS 583.65</strain>
    </source>
</reference>
<dbReference type="OrthoDB" id="440553at2759"/>
<feature type="transmembrane region" description="Helical" evidence="6">
    <location>
        <begin position="278"/>
        <end position="300"/>
    </location>
</feature>
<dbReference type="RefSeq" id="XP_040662675.1">
    <property type="nucleotide sequence ID" value="XM_040811180.1"/>
</dbReference>
<feature type="transmembrane region" description="Helical" evidence="6">
    <location>
        <begin position="104"/>
        <end position="123"/>
    </location>
</feature>
<keyword evidence="2 6" id="KW-0812">Transmembrane</keyword>
<feature type="compositionally biased region" description="Polar residues" evidence="5">
    <location>
        <begin position="1"/>
        <end position="10"/>
    </location>
</feature>
<feature type="transmembrane region" description="Helical" evidence="6">
    <location>
        <begin position="461"/>
        <end position="479"/>
    </location>
</feature>
<keyword evidence="3 6" id="KW-1133">Transmembrane helix</keyword>
<evidence type="ECO:0000256" key="3">
    <source>
        <dbReference type="ARBA" id="ARBA00022989"/>
    </source>
</evidence>
<feature type="transmembrane region" description="Helical" evidence="6">
    <location>
        <begin position="36"/>
        <end position="62"/>
    </location>
</feature>
<dbReference type="InterPro" id="IPR020846">
    <property type="entry name" value="MFS_dom"/>
</dbReference>
<dbReference type="InterPro" id="IPR011701">
    <property type="entry name" value="MFS"/>
</dbReference>
<feature type="transmembrane region" description="Helical" evidence="6">
    <location>
        <begin position="74"/>
        <end position="92"/>
    </location>
</feature>